<evidence type="ECO:0000313" key="1">
    <source>
        <dbReference type="EMBL" id="SDB88633.1"/>
    </source>
</evidence>
<name>A0A1G6H3A3_9ACTN</name>
<dbReference type="RefSeq" id="WP_092610532.1">
    <property type="nucleotide sequence ID" value="NZ_FMYF01000006.1"/>
</dbReference>
<dbReference type="EMBL" id="FMYF01000006">
    <property type="protein sequence ID" value="SDB88633.1"/>
    <property type="molecule type" value="Genomic_DNA"/>
</dbReference>
<dbReference type="Proteomes" id="UP000199086">
    <property type="component" value="Unassembled WGS sequence"/>
</dbReference>
<protein>
    <submittedName>
        <fullName evidence="1">Uncharacterized protein</fullName>
    </submittedName>
</protein>
<dbReference type="OrthoDB" id="4938158at2"/>
<accession>A0A1G6H3A3</accession>
<organism evidence="1 2">
    <name type="scientific">Raineyella antarctica</name>
    <dbReference type="NCBI Taxonomy" id="1577474"/>
    <lineage>
        <taxon>Bacteria</taxon>
        <taxon>Bacillati</taxon>
        <taxon>Actinomycetota</taxon>
        <taxon>Actinomycetes</taxon>
        <taxon>Propionibacteriales</taxon>
        <taxon>Propionibacteriaceae</taxon>
        <taxon>Raineyella</taxon>
    </lineage>
</organism>
<dbReference type="AlphaFoldDB" id="A0A1G6H3A3"/>
<gene>
    <name evidence="1" type="ORF">GA0111570_106106</name>
</gene>
<keyword evidence="2" id="KW-1185">Reference proteome</keyword>
<sequence>MDVPDEDMPPTPDDDLLALVAAVLSRAQDREAAAVVSDGDERYEVAVAPGDRWVVQASSTEWIGTGDSVVSYETQLAAGARQRTEEFPPGWYHPALALLWPHLLPVWGRLGDEYRPARIIDGLNGPAGIVCEALDAPVVGGESLGPWAHVLLNDDLRITLVELEQRTWTLLDIHE</sequence>
<dbReference type="STRING" id="1577474.GA0111570_106106"/>
<proteinExistence type="predicted"/>
<reference evidence="1 2" key="1">
    <citation type="submission" date="2016-06" db="EMBL/GenBank/DDBJ databases">
        <authorList>
            <person name="Olsen C.W."/>
            <person name="Carey S."/>
            <person name="Hinshaw L."/>
            <person name="Karasin A.I."/>
        </authorList>
    </citation>
    <scope>NUCLEOTIDE SEQUENCE [LARGE SCALE GENOMIC DNA]</scope>
    <source>
        <strain evidence="1 2">LZ-22</strain>
    </source>
</reference>
<evidence type="ECO:0000313" key="2">
    <source>
        <dbReference type="Proteomes" id="UP000199086"/>
    </source>
</evidence>